<protein>
    <recommendedName>
        <fullName evidence="8">Calcineurin-like phosphoesterase</fullName>
    </recommendedName>
</protein>
<gene>
    <name evidence="6" type="ORF">GCM10009755_13390</name>
</gene>
<name>A0ABN2TCW8_9MICO</name>
<feature type="signal peptide" evidence="2">
    <location>
        <begin position="1"/>
        <end position="33"/>
    </location>
</feature>
<feature type="compositionally biased region" description="Basic and acidic residues" evidence="1">
    <location>
        <begin position="77"/>
        <end position="90"/>
    </location>
</feature>
<feature type="domain" description="Calcineurin-like phosphoesterase" evidence="3">
    <location>
        <begin position="160"/>
        <end position="300"/>
    </location>
</feature>
<evidence type="ECO:0000313" key="6">
    <source>
        <dbReference type="EMBL" id="GAA2005138.1"/>
    </source>
</evidence>
<dbReference type="RefSeq" id="WP_344308152.1">
    <property type="nucleotide sequence ID" value="NZ_BAAANO010000013.1"/>
</dbReference>
<dbReference type="PANTHER" id="PTHR43143:SF6">
    <property type="entry name" value="BLL3016 PROTEIN"/>
    <property type="match status" value="1"/>
</dbReference>
<dbReference type="Proteomes" id="UP001500755">
    <property type="component" value="Unassembled WGS sequence"/>
</dbReference>
<keyword evidence="2" id="KW-0732">Signal</keyword>
<evidence type="ECO:0000259" key="3">
    <source>
        <dbReference type="Pfam" id="PF00149"/>
    </source>
</evidence>
<evidence type="ECO:0000313" key="7">
    <source>
        <dbReference type="Proteomes" id="UP001500755"/>
    </source>
</evidence>
<feature type="chain" id="PRO_5046418967" description="Calcineurin-like phosphoesterase" evidence="2">
    <location>
        <begin position="34"/>
        <end position="530"/>
    </location>
</feature>
<dbReference type="InterPro" id="IPR029052">
    <property type="entry name" value="Metallo-depent_PP-like"/>
</dbReference>
<feature type="domain" description="Calcineurin-like phosphoesterase C-terminal" evidence="4">
    <location>
        <begin position="329"/>
        <end position="520"/>
    </location>
</feature>
<dbReference type="Pfam" id="PF16370">
    <property type="entry name" value="MetallophosC"/>
    <property type="match status" value="1"/>
</dbReference>
<comment type="caution">
    <text evidence="6">The sequence shown here is derived from an EMBL/GenBank/DDBJ whole genome shotgun (WGS) entry which is preliminary data.</text>
</comment>
<evidence type="ECO:0000256" key="1">
    <source>
        <dbReference type="SAM" id="MobiDB-lite"/>
    </source>
</evidence>
<dbReference type="EMBL" id="BAAANO010000013">
    <property type="protein sequence ID" value="GAA2005138.1"/>
    <property type="molecule type" value="Genomic_DNA"/>
</dbReference>
<dbReference type="SUPFAM" id="SSF56300">
    <property type="entry name" value="Metallo-dependent phosphatases"/>
    <property type="match status" value="1"/>
</dbReference>
<dbReference type="SUPFAM" id="SSF117074">
    <property type="entry name" value="Hypothetical protein PA1324"/>
    <property type="match status" value="1"/>
</dbReference>
<dbReference type="Pfam" id="PF00149">
    <property type="entry name" value="Metallophos"/>
    <property type="match status" value="1"/>
</dbReference>
<reference evidence="6 7" key="1">
    <citation type="journal article" date="2019" name="Int. J. Syst. Evol. Microbiol.">
        <title>The Global Catalogue of Microorganisms (GCM) 10K type strain sequencing project: providing services to taxonomists for standard genome sequencing and annotation.</title>
        <authorList>
            <consortium name="The Broad Institute Genomics Platform"/>
            <consortium name="The Broad Institute Genome Sequencing Center for Infectious Disease"/>
            <person name="Wu L."/>
            <person name="Ma J."/>
        </authorList>
    </citation>
    <scope>NUCLEOTIDE SEQUENCE [LARGE SCALE GENOMIC DNA]</scope>
    <source>
        <strain evidence="6 7">JCM 14546</strain>
    </source>
</reference>
<dbReference type="InterPro" id="IPR032288">
    <property type="entry name" value="Metallophos_C"/>
</dbReference>
<dbReference type="PROSITE" id="PS51318">
    <property type="entry name" value="TAT"/>
    <property type="match status" value="1"/>
</dbReference>
<feature type="domain" description="Calcineurin-like phosphoesterase N-terminal" evidence="5">
    <location>
        <begin position="88"/>
        <end position="148"/>
    </location>
</feature>
<dbReference type="InterPro" id="IPR051918">
    <property type="entry name" value="STPP_CPPED1"/>
</dbReference>
<evidence type="ECO:0000259" key="4">
    <source>
        <dbReference type="Pfam" id="PF16370"/>
    </source>
</evidence>
<organism evidence="6 7">
    <name type="scientific">Brevibacterium samyangense</name>
    <dbReference type="NCBI Taxonomy" id="366888"/>
    <lineage>
        <taxon>Bacteria</taxon>
        <taxon>Bacillati</taxon>
        <taxon>Actinomycetota</taxon>
        <taxon>Actinomycetes</taxon>
        <taxon>Micrococcales</taxon>
        <taxon>Brevibacteriaceae</taxon>
        <taxon>Brevibacterium</taxon>
    </lineage>
</organism>
<evidence type="ECO:0008006" key="8">
    <source>
        <dbReference type="Google" id="ProtNLM"/>
    </source>
</evidence>
<feature type="region of interest" description="Disordered" evidence="1">
    <location>
        <begin position="60"/>
        <end position="90"/>
    </location>
</feature>
<evidence type="ECO:0000259" key="5">
    <source>
        <dbReference type="Pfam" id="PF16371"/>
    </source>
</evidence>
<dbReference type="Gene3D" id="3.60.21.10">
    <property type="match status" value="1"/>
</dbReference>
<sequence>MHPLALGSRRVLAAAVLAAAVAGSAAIAAPAHAHPHDEKPSHGKDAGKHWEKDAFRGQVDVVPGDGADEETVSGTVFEDRNENSKQDRREKGIEGVTVSNGRDVVTTDGDGAYELPAYENMSVFVTQPAGYQVPVDESNVAQFSYTHLPEGSPDDLSLYPQTRELANMLNGPARFLPGNHDLDFDATSSEHAFDTYRQNFGAEYYSYDVGNIHFVALSTVEYPLEGSTSYEAGIDDRQMEWLRNDIANTPENKLVVIAGHIALLDFADNDLAQHQVPQVKEIYELLDGREALALSGHTHSLENLQEGDAVAGWREVMGVEELPFQHITAGAISGDWYSGEMLEGGYPTALQRDGAVPGVVNLAIEGTEVRESFTIRGGDEEDQMALGLNSPSYREWFEENKDADGDAPGFEHPGTHTAEDLADTTWLTTSFWMGSTGATVEVELDGAEAEPAERTQEMAGEAVKIGAEWSDPAATQEQLVHGGSVADRSMHILRYELPTALEAGTHTAKVTATDRHGESFTETIEFAVED</sequence>
<dbReference type="InterPro" id="IPR032285">
    <property type="entry name" value="Metallophos_N"/>
</dbReference>
<accession>A0ABN2TCW8</accession>
<dbReference type="PANTHER" id="PTHR43143">
    <property type="entry name" value="METALLOPHOSPHOESTERASE, CALCINEURIN SUPERFAMILY"/>
    <property type="match status" value="1"/>
</dbReference>
<evidence type="ECO:0000256" key="2">
    <source>
        <dbReference type="SAM" id="SignalP"/>
    </source>
</evidence>
<dbReference type="Pfam" id="PF16371">
    <property type="entry name" value="MetallophosN"/>
    <property type="match status" value="1"/>
</dbReference>
<dbReference type="InterPro" id="IPR006311">
    <property type="entry name" value="TAT_signal"/>
</dbReference>
<dbReference type="InterPro" id="IPR004843">
    <property type="entry name" value="Calcineurin-like_PHP"/>
</dbReference>
<keyword evidence="7" id="KW-1185">Reference proteome</keyword>
<proteinExistence type="predicted"/>